<comment type="caution">
    <text evidence="1">The sequence shown here is derived from an EMBL/GenBank/DDBJ whole genome shotgun (WGS) entry which is preliminary data.</text>
</comment>
<dbReference type="AlphaFoldDB" id="A0A371IIK0"/>
<evidence type="ECO:0000313" key="2">
    <source>
        <dbReference type="Proteomes" id="UP000257109"/>
    </source>
</evidence>
<accession>A0A371IIK0</accession>
<proteinExistence type="predicted"/>
<protein>
    <submittedName>
        <fullName evidence="1">Uncharacterized protein</fullName>
    </submittedName>
</protein>
<reference evidence="1" key="1">
    <citation type="submission" date="2018-05" db="EMBL/GenBank/DDBJ databases">
        <title>Draft genome of Mucuna pruriens seed.</title>
        <authorList>
            <person name="Nnadi N.E."/>
            <person name="Vos R."/>
            <person name="Hasami M.H."/>
            <person name="Devisetty U.K."/>
            <person name="Aguiy J.C."/>
        </authorList>
    </citation>
    <scope>NUCLEOTIDE SEQUENCE [LARGE SCALE GENOMIC DNA]</scope>
    <source>
        <strain evidence="1">JCA_2017</strain>
    </source>
</reference>
<name>A0A371IIK0_MUCPR</name>
<dbReference type="Proteomes" id="UP000257109">
    <property type="component" value="Unassembled WGS sequence"/>
</dbReference>
<gene>
    <name evidence="1" type="ORF">CR513_00045</name>
</gene>
<keyword evidence="2" id="KW-1185">Reference proteome</keyword>
<dbReference type="EMBL" id="QJKJ01000008">
    <property type="protein sequence ID" value="RDY14824.1"/>
    <property type="molecule type" value="Genomic_DNA"/>
</dbReference>
<feature type="non-terminal residue" evidence="1">
    <location>
        <position position="1"/>
    </location>
</feature>
<evidence type="ECO:0000313" key="1">
    <source>
        <dbReference type="EMBL" id="RDY14824.1"/>
    </source>
</evidence>
<organism evidence="1 2">
    <name type="scientific">Mucuna pruriens</name>
    <name type="common">Velvet bean</name>
    <name type="synonym">Dolichos pruriens</name>
    <dbReference type="NCBI Taxonomy" id="157652"/>
    <lineage>
        <taxon>Eukaryota</taxon>
        <taxon>Viridiplantae</taxon>
        <taxon>Streptophyta</taxon>
        <taxon>Embryophyta</taxon>
        <taxon>Tracheophyta</taxon>
        <taxon>Spermatophyta</taxon>
        <taxon>Magnoliopsida</taxon>
        <taxon>eudicotyledons</taxon>
        <taxon>Gunneridae</taxon>
        <taxon>Pentapetalae</taxon>
        <taxon>rosids</taxon>
        <taxon>fabids</taxon>
        <taxon>Fabales</taxon>
        <taxon>Fabaceae</taxon>
        <taxon>Papilionoideae</taxon>
        <taxon>50 kb inversion clade</taxon>
        <taxon>NPAAA clade</taxon>
        <taxon>indigoferoid/millettioid clade</taxon>
        <taxon>Phaseoleae</taxon>
        <taxon>Mucuna</taxon>
    </lineage>
</organism>
<sequence>MILKAMETEGHTLNIPLFSKGQNYNFWKQRMMTFFDGCHIDMWGHSLKWQLYPYQQRMSRDSMIFVEHRIEDKNQNMRKSIVLGDPKKCGTLLL</sequence>
<dbReference type="OrthoDB" id="1418274at2759"/>